<dbReference type="RefSeq" id="WP_117560337.1">
    <property type="nucleotide sequence ID" value="NZ_BAABZL010000001.1"/>
</dbReference>
<evidence type="ECO:0000313" key="7">
    <source>
        <dbReference type="Proteomes" id="UP001299608"/>
    </source>
</evidence>
<reference evidence="5" key="2">
    <citation type="submission" date="2020-02" db="EMBL/GenBank/DDBJ databases">
        <authorList>
            <person name="Littmann E."/>
            <person name="Sorbara M."/>
        </authorList>
    </citation>
    <scope>NUCLEOTIDE SEQUENCE</scope>
    <source>
        <strain evidence="5">MSK.1.17</strain>
    </source>
</reference>
<evidence type="ECO:0000313" key="5">
    <source>
        <dbReference type="EMBL" id="NSJ49291.1"/>
    </source>
</evidence>
<dbReference type="InterPro" id="IPR029039">
    <property type="entry name" value="Flavoprotein-like_sf"/>
</dbReference>
<sequence>MKVLMLNGSPHEKGCTYTALMEVAGELEKAGIQTEIMHVGGDLVHGCMGCGACSKLGRCIYSQDKVNEAVEKMKESQGLIVGSPVHYASAGGAVTSFLDRFFYSGGAYAAHKPAAAVASARRAGTTATLDQLNKYFMISQMPVVSSQYWNMVHGGCPEDVKKDEEGLQIMRVLGRNMAWLLQSIEAGKASGIAVPDMEKEKKRTNFIR</sequence>
<dbReference type="GO" id="GO:0016491">
    <property type="term" value="F:oxidoreductase activity"/>
    <property type="evidence" value="ECO:0007669"/>
    <property type="project" value="InterPro"/>
</dbReference>
<dbReference type="InterPro" id="IPR005025">
    <property type="entry name" value="FMN_Rdtase-like_dom"/>
</dbReference>
<keyword evidence="2" id="KW-0288">FMN</keyword>
<keyword evidence="6" id="KW-1185">Reference proteome</keyword>
<dbReference type="InterPro" id="IPR051796">
    <property type="entry name" value="ISF_SsuE-like"/>
</dbReference>
<proteinExistence type="predicted"/>
<accession>A0AAX1SHR2</accession>
<evidence type="ECO:0000256" key="2">
    <source>
        <dbReference type="ARBA" id="ARBA00022643"/>
    </source>
</evidence>
<keyword evidence="1" id="KW-0285">Flavoprotein</keyword>
<reference evidence="4" key="3">
    <citation type="submission" date="2022-01" db="EMBL/GenBank/DDBJ databases">
        <title>Collection of gut derived symbiotic bacterial strains cultured from healthy donors.</title>
        <authorList>
            <person name="Lin H."/>
            <person name="Kohout C."/>
            <person name="Waligurski E."/>
            <person name="Pamer E.G."/>
        </authorList>
    </citation>
    <scope>NUCLEOTIDE SEQUENCE</scope>
    <source>
        <strain evidence="4">DFI.6.55</strain>
    </source>
</reference>
<feature type="domain" description="NADPH-dependent FMN reductase-like" evidence="3">
    <location>
        <begin position="1"/>
        <end position="153"/>
    </location>
</feature>
<dbReference type="PANTHER" id="PTHR43278:SF4">
    <property type="entry name" value="NAD(P)H-DEPENDENT FMN-CONTAINING OXIDOREDUCTASE YWQN-RELATED"/>
    <property type="match status" value="1"/>
</dbReference>
<dbReference type="EMBL" id="JAKNGE010000013">
    <property type="protein sequence ID" value="MCG4746168.1"/>
    <property type="molecule type" value="Genomic_DNA"/>
</dbReference>
<dbReference type="SUPFAM" id="SSF52218">
    <property type="entry name" value="Flavoproteins"/>
    <property type="match status" value="1"/>
</dbReference>
<dbReference type="EMBL" id="JAAITT010000014">
    <property type="protein sequence ID" value="NSJ49291.1"/>
    <property type="molecule type" value="Genomic_DNA"/>
</dbReference>
<reference evidence="5 6" key="1">
    <citation type="journal article" date="2020" name="Cell Host Microbe">
        <title>Functional and Genomic Variation between Human-Derived Isolates of Lachnospiraceae Reveals Inter- and Intra-Species Diversity.</title>
        <authorList>
            <person name="Sorbara M.T."/>
            <person name="Littmann E.R."/>
            <person name="Fontana E."/>
            <person name="Moody T.U."/>
            <person name="Kohout C.E."/>
            <person name="Gjonbalaj M."/>
            <person name="Eaton V."/>
            <person name="Seok R."/>
            <person name="Leiner I.M."/>
            <person name="Pamer E.G."/>
        </authorList>
    </citation>
    <scope>NUCLEOTIDE SEQUENCE [LARGE SCALE GENOMIC DNA]</scope>
    <source>
        <strain evidence="5 6">MSK.1.17</strain>
    </source>
</reference>
<evidence type="ECO:0000259" key="3">
    <source>
        <dbReference type="Pfam" id="PF03358"/>
    </source>
</evidence>
<dbReference type="AlphaFoldDB" id="A0AAX1SHR2"/>
<comment type="caution">
    <text evidence="4">The sequence shown here is derived from an EMBL/GenBank/DDBJ whole genome shotgun (WGS) entry which is preliminary data.</text>
</comment>
<organism evidence="4 7">
    <name type="scientific">Enterocloster aldenensis</name>
    <dbReference type="NCBI Taxonomy" id="358742"/>
    <lineage>
        <taxon>Bacteria</taxon>
        <taxon>Bacillati</taxon>
        <taxon>Bacillota</taxon>
        <taxon>Clostridia</taxon>
        <taxon>Lachnospirales</taxon>
        <taxon>Lachnospiraceae</taxon>
        <taxon>Enterocloster</taxon>
    </lineage>
</organism>
<evidence type="ECO:0000256" key="1">
    <source>
        <dbReference type="ARBA" id="ARBA00022630"/>
    </source>
</evidence>
<evidence type="ECO:0000313" key="6">
    <source>
        <dbReference type="Proteomes" id="UP000669239"/>
    </source>
</evidence>
<dbReference type="PANTHER" id="PTHR43278">
    <property type="entry name" value="NAD(P)H-DEPENDENT FMN-CONTAINING OXIDOREDUCTASE YWQN-RELATED"/>
    <property type="match status" value="1"/>
</dbReference>
<evidence type="ECO:0000313" key="4">
    <source>
        <dbReference type="EMBL" id="MCG4746168.1"/>
    </source>
</evidence>
<dbReference type="Proteomes" id="UP000669239">
    <property type="component" value="Unassembled WGS sequence"/>
</dbReference>
<dbReference type="Proteomes" id="UP001299608">
    <property type="component" value="Unassembled WGS sequence"/>
</dbReference>
<dbReference type="GeneID" id="97206959"/>
<name>A0AAX1SHR2_9FIRM</name>
<gene>
    <name evidence="5" type="ORF">G5B36_11320</name>
    <name evidence="4" type="ORF">L0N08_12145</name>
</gene>
<protein>
    <submittedName>
        <fullName evidence="4">Flavodoxin family protein</fullName>
    </submittedName>
</protein>
<dbReference type="Pfam" id="PF03358">
    <property type="entry name" value="FMN_red"/>
    <property type="match status" value="1"/>
</dbReference>
<dbReference type="Gene3D" id="3.40.50.360">
    <property type="match status" value="1"/>
</dbReference>